<dbReference type="EMBL" id="JARBWL010000002">
    <property type="protein sequence ID" value="MDI2594757.1"/>
    <property type="molecule type" value="Genomic_DNA"/>
</dbReference>
<dbReference type="Proteomes" id="UP001159100">
    <property type="component" value="Unassembled WGS sequence"/>
</dbReference>
<protein>
    <recommendedName>
        <fullName evidence="3">N-acetyltransferase domain-containing protein</fullName>
    </recommendedName>
</protein>
<dbReference type="RefSeq" id="WP_282316995.1">
    <property type="nucleotide sequence ID" value="NZ_JARBWL010000002.1"/>
</dbReference>
<comment type="caution">
    <text evidence="1">The sequence shown here is derived from an EMBL/GenBank/DDBJ whole genome shotgun (WGS) entry which is preliminary data.</text>
</comment>
<evidence type="ECO:0008006" key="3">
    <source>
        <dbReference type="Google" id="ProtNLM"/>
    </source>
</evidence>
<evidence type="ECO:0000313" key="2">
    <source>
        <dbReference type="Proteomes" id="UP001159100"/>
    </source>
</evidence>
<evidence type="ECO:0000313" key="1">
    <source>
        <dbReference type="EMBL" id="MDI2594757.1"/>
    </source>
</evidence>
<dbReference type="Gene3D" id="3.40.630.30">
    <property type="match status" value="1"/>
</dbReference>
<sequence>MAEENANKILALLTVYLSREFSNSKSFGESVMGHTVNAHGEDYEFYLRVTPPPGGIWDSETLVIARIGFKDRRRGYGRNFMEFLVECASTLGYSKIGMECTNENSEAFGRRLGLQGHGPHNHLLGTVFNVACTLDRKQKTKEFTNMSL</sequence>
<name>A0ABT6QV20_9PSED</name>
<gene>
    <name evidence="1" type="ORF">POF45_25495</name>
</gene>
<organism evidence="1 2">
    <name type="scientific">Pseudomonas fungipugnans</name>
    <dbReference type="NCBI Taxonomy" id="3024217"/>
    <lineage>
        <taxon>Bacteria</taxon>
        <taxon>Pseudomonadati</taxon>
        <taxon>Pseudomonadota</taxon>
        <taxon>Gammaproteobacteria</taxon>
        <taxon>Pseudomonadales</taxon>
        <taxon>Pseudomonadaceae</taxon>
        <taxon>Pseudomonas</taxon>
    </lineage>
</organism>
<dbReference type="SUPFAM" id="SSF55729">
    <property type="entry name" value="Acyl-CoA N-acyltransferases (Nat)"/>
    <property type="match status" value="1"/>
</dbReference>
<reference evidence="1 2" key="1">
    <citation type="submission" date="2023-02" db="EMBL/GenBank/DDBJ databases">
        <title>Pseudomonas chrutzelriedensis sp. nov., a potently antifungal strain isolated from moss.</title>
        <authorList>
            <person name="Schnyder A."/>
            <person name="Kalawong R."/>
            <person name="Eberl L."/>
            <person name="Agnoli K."/>
        </authorList>
    </citation>
    <scope>NUCLEOTIDE SEQUENCE [LARGE SCALE GENOMIC DNA]</scope>
    <source>
        <strain evidence="1 2">681</strain>
    </source>
</reference>
<dbReference type="InterPro" id="IPR016181">
    <property type="entry name" value="Acyl_CoA_acyltransferase"/>
</dbReference>
<keyword evidence="2" id="KW-1185">Reference proteome</keyword>
<proteinExistence type="predicted"/>
<accession>A0ABT6QV20</accession>